<evidence type="ECO:0000313" key="2">
    <source>
        <dbReference type="Proteomes" id="UP001189429"/>
    </source>
</evidence>
<comment type="caution">
    <text evidence="1">The sequence shown here is derived from an EMBL/GenBank/DDBJ whole genome shotgun (WGS) entry which is preliminary data.</text>
</comment>
<protein>
    <submittedName>
        <fullName evidence="1">Uncharacterized protein</fullName>
    </submittedName>
</protein>
<accession>A0ABN9SPZ2</accession>
<proteinExistence type="predicted"/>
<reference evidence="1" key="1">
    <citation type="submission" date="2023-10" db="EMBL/GenBank/DDBJ databases">
        <authorList>
            <person name="Chen Y."/>
            <person name="Shah S."/>
            <person name="Dougan E. K."/>
            <person name="Thang M."/>
            <person name="Chan C."/>
        </authorList>
    </citation>
    <scope>NUCLEOTIDE SEQUENCE [LARGE SCALE GENOMIC DNA]</scope>
</reference>
<dbReference type="Proteomes" id="UP001189429">
    <property type="component" value="Unassembled WGS sequence"/>
</dbReference>
<gene>
    <name evidence="1" type="ORF">PCOR1329_LOCUS31497</name>
</gene>
<sequence length="590" mass="63277">MEYGLPVADVERDELAQRGIAAYSIEKITKNENTDSRELFPRKKGPRAEPLTRHLDPAKHAGDLVGNAISEMDMGMLETTVEELQDGCAFIPNCLTFQLRRRYSDIRLADALKSHGASQLLAAIARWSGPADQILTGGKPQLCLLGCSDDEKIGHSEAMSDRLLSGVVKLGESGETGAAAIADARLSYCALKSVTDAELPSTALKALVLAAFAGGHAGLARAIALGANKGKADEKRAPYKLHLSLKFMPRYDGMFKEFRAKQQFTEEFPSNLPATEVEPCKGATAAGKSGLLGNLLTQMGQVATKCRTGAFEHLAELPTSSFETIIRPLNVASPTAVDGDAYMKLAPAGQRPKQGQAVPPDNVEARIAHNKAAEIAMATTGKADYANNVVKVLEKCAQLESGGALMDAVRKVERALKGAVEAGSGIEAPVMDRLEKPMQAVFGYANENVNAIPESLESVLQLVMVVRDMHLQEARQTFSGSLDAIITTVTAWSATLSISSKFETGWPDLASKAMGAFVEMLETKVGDLKVEYLRGATRGKADDFDVVRPIFTKAVADLDGNLFPLKLNVLQTSQTDVAKAYELFSEPVLP</sequence>
<dbReference type="EMBL" id="CAUYUJ010012447">
    <property type="protein sequence ID" value="CAK0833946.1"/>
    <property type="molecule type" value="Genomic_DNA"/>
</dbReference>
<evidence type="ECO:0000313" key="1">
    <source>
        <dbReference type="EMBL" id="CAK0833946.1"/>
    </source>
</evidence>
<organism evidence="1 2">
    <name type="scientific">Prorocentrum cordatum</name>
    <dbReference type="NCBI Taxonomy" id="2364126"/>
    <lineage>
        <taxon>Eukaryota</taxon>
        <taxon>Sar</taxon>
        <taxon>Alveolata</taxon>
        <taxon>Dinophyceae</taxon>
        <taxon>Prorocentrales</taxon>
        <taxon>Prorocentraceae</taxon>
        <taxon>Prorocentrum</taxon>
    </lineage>
</organism>
<keyword evidence="2" id="KW-1185">Reference proteome</keyword>
<name>A0ABN9SPZ2_9DINO</name>